<evidence type="ECO:0000313" key="1">
    <source>
        <dbReference type="EMBL" id="TDQ08757.1"/>
    </source>
</evidence>
<dbReference type="Pfam" id="PF20420">
    <property type="entry name" value="DUF6702"/>
    <property type="match status" value="1"/>
</dbReference>
<gene>
    <name evidence="1" type="ORF">ATK78_3275</name>
</gene>
<reference evidence="1 2" key="1">
    <citation type="submission" date="2019-03" db="EMBL/GenBank/DDBJ databases">
        <title>Genomic Encyclopedia of Archaeal and Bacterial Type Strains, Phase II (KMG-II): from individual species to whole genera.</title>
        <authorList>
            <person name="Goeker M."/>
        </authorList>
    </citation>
    <scope>NUCLEOTIDE SEQUENCE [LARGE SCALE GENOMIC DNA]</scope>
    <source>
        <strain evidence="1 2">DSM 19035</strain>
    </source>
</reference>
<dbReference type="OrthoDB" id="5735516at2"/>
<name>A0A4R6STQ6_9SPHI</name>
<comment type="caution">
    <text evidence="1">The sequence shown here is derived from an EMBL/GenBank/DDBJ whole genome shotgun (WGS) entry which is preliminary data.</text>
</comment>
<keyword evidence="2" id="KW-1185">Reference proteome</keyword>
<dbReference type="EMBL" id="SNYC01000005">
    <property type="protein sequence ID" value="TDQ08757.1"/>
    <property type="molecule type" value="Genomic_DNA"/>
</dbReference>
<protein>
    <submittedName>
        <fullName evidence="1">Uncharacterized protein</fullName>
    </submittedName>
</protein>
<evidence type="ECO:0000313" key="2">
    <source>
        <dbReference type="Proteomes" id="UP000295620"/>
    </source>
</evidence>
<sequence length="159" mass="18556">MLQLLFFSWLSLFHPFYVSVTEIEQNQKTKVVQVSVRVFFDDFENALDKNYKVRVNILKPSNRKQADGLIADYVKNHLKIKANNKSLVLKYVGYEIEEDAAWCYFETEATDVIQRLAIENTILLEQHSSQINMIHAIVNGKRKSTKLDNPEHKVEFSSF</sequence>
<proteinExistence type="predicted"/>
<accession>A0A4R6STQ6</accession>
<dbReference type="RefSeq" id="WP_133577102.1">
    <property type="nucleotide sequence ID" value="NZ_SNYC01000005.1"/>
</dbReference>
<dbReference type="Proteomes" id="UP000295620">
    <property type="component" value="Unassembled WGS sequence"/>
</dbReference>
<organism evidence="1 2">
    <name type="scientific">Pedobacter metabolipauper</name>
    <dbReference type="NCBI Taxonomy" id="425513"/>
    <lineage>
        <taxon>Bacteria</taxon>
        <taxon>Pseudomonadati</taxon>
        <taxon>Bacteroidota</taxon>
        <taxon>Sphingobacteriia</taxon>
        <taxon>Sphingobacteriales</taxon>
        <taxon>Sphingobacteriaceae</taxon>
        <taxon>Pedobacter</taxon>
    </lineage>
</organism>
<dbReference type="AlphaFoldDB" id="A0A4R6STQ6"/>
<dbReference type="InterPro" id="IPR046525">
    <property type="entry name" value="DUF6702"/>
</dbReference>